<reference evidence="2" key="1">
    <citation type="submission" date="2022-11" db="UniProtKB">
        <authorList>
            <consortium name="WormBaseParasite"/>
        </authorList>
    </citation>
    <scope>IDENTIFICATION</scope>
</reference>
<evidence type="ECO:0000313" key="1">
    <source>
        <dbReference type="Proteomes" id="UP000887579"/>
    </source>
</evidence>
<dbReference type="Proteomes" id="UP000887579">
    <property type="component" value="Unplaced"/>
</dbReference>
<dbReference type="WBParaSite" id="ES5_v2.g27202.t1">
    <property type="protein sequence ID" value="ES5_v2.g27202.t1"/>
    <property type="gene ID" value="ES5_v2.g27202"/>
</dbReference>
<protein>
    <submittedName>
        <fullName evidence="2">Transmembrane protein 144</fullName>
    </submittedName>
</protein>
<proteinExistence type="predicted"/>
<organism evidence="1 2">
    <name type="scientific">Panagrolaimus sp. ES5</name>
    <dbReference type="NCBI Taxonomy" id="591445"/>
    <lineage>
        <taxon>Eukaryota</taxon>
        <taxon>Metazoa</taxon>
        <taxon>Ecdysozoa</taxon>
        <taxon>Nematoda</taxon>
        <taxon>Chromadorea</taxon>
        <taxon>Rhabditida</taxon>
        <taxon>Tylenchina</taxon>
        <taxon>Panagrolaimomorpha</taxon>
        <taxon>Panagrolaimoidea</taxon>
        <taxon>Panagrolaimidae</taxon>
        <taxon>Panagrolaimus</taxon>
    </lineage>
</organism>
<evidence type="ECO:0000313" key="2">
    <source>
        <dbReference type="WBParaSite" id="ES5_v2.g27202.t1"/>
    </source>
</evidence>
<accession>A0AC34GBZ6</accession>
<sequence length="292" mass="31347">MRRLGMAVSILVWNAVNCILGWAAGFFGLFGLEAKPASIPWMNILGVLLILIGAILFALVRRTDASTTLPVDPAAESKSIYTINSDAPLAEHVHGLSSPNSTSISSIESGYAIANNTHLPVVPPTINKKSFVDENKDRLVGLGMALLAGVFFGFNVIPIMYIQDHAKDFNNAPSDQVAYIFSHFCGIFLTSSAVFIIYALFKKNKPQINPEIALPSFVSGILWGTAQAFFFAASNVLSSSVSYPIVSMVPGVVASLWSVLYFREISGKRDLLILCGAILVTLSGTVMVGISK</sequence>
<name>A0AC34GBZ6_9BILA</name>